<protein>
    <recommendedName>
        <fullName evidence="3">F-box domain-containing protein</fullName>
    </recommendedName>
</protein>
<sequence length="481" mass="54278">MSLAIRLNFDVLSVIYSMLDTRSLLSLAITSRSMRDAIIPRFLYICVRLKNESSTRSFHRCLLSGGTAVGCVVRYFEFSFVIAREPRWEWEPPTQEIAGMLGEMLEQMDKLRSVKLDLYHGDILSNAPRFYRALVSQTSLLDLTLEHPYYPISPSPLSLSFADLREVKPLRSFHVTSSSYGPVLISSDSDFGAILLKSRDTLEELTLPFLTWGFPTSTSPSSHASVDGDLVCPRVRSISAGALERSDEPDFSRAFPSARYFSARDYTSSQLEKSFNQLFLSRLESMEGMSSDLRLAVAAGATLRRIAINHTIDPAGFRDLLTPELHSLQLHIQCSFHGPSDYLDSLIEISPNLKFLSITLETTLNAYPLALVSAMETLVAAASKFPLTFLGLTYYLPKAESDNSLRDVVFLNPHMCQIFPSLQGLRMTTIVWPWGGVVRSTYWRRAMAWENEAGSEVPFVRVFEEEGEDLERHYEWKWAGE</sequence>
<dbReference type="HOGENOM" id="CLU_039742_0_0_1"/>
<reference evidence="2" key="1">
    <citation type="journal article" date="2014" name="Proc. Natl. Acad. Sci. U.S.A.">
        <title>Extensive sampling of basidiomycete genomes demonstrates inadequacy of the white-rot/brown-rot paradigm for wood decay fungi.</title>
        <authorList>
            <person name="Riley R."/>
            <person name="Salamov A.A."/>
            <person name="Brown D.W."/>
            <person name="Nagy L.G."/>
            <person name="Floudas D."/>
            <person name="Held B.W."/>
            <person name="Levasseur A."/>
            <person name="Lombard V."/>
            <person name="Morin E."/>
            <person name="Otillar R."/>
            <person name="Lindquist E.A."/>
            <person name="Sun H."/>
            <person name="LaButti K.M."/>
            <person name="Schmutz J."/>
            <person name="Jabbour D."/>
            <person name="Luo H."/>
            <person name="Baker S.E."/>
            <person name="Pisabarro A.G."/>
            <person name="Walton J.D."/>
            <person name="Blanchette R.A."/>
            <person name="Henrissat B."/>
            <person name="Martin F."/>
            <person name="Cullen D."/>
            <person name="Hibbett D.S."/>
            <person name="Grigoriev I.V."/>
        </authorList>
    </citation>
    <scope>NUCLEOTIDE SEQUENCE [LARGE SCALE GENOMIC DNA]</scope>
    <source>
        <strain evidence="2">FD-172 SS1</strain>
    </source>
</reference>
<proteinExistence type="predicted"/>
<dbReference type="AlphaFoldDB" id="A0A067MWF3"/>
<evidence type="ECO:0000313" key="2">
    <source>
        <dbReference type="Proteomes" id="UP000027195"/>
    </source>
</evidence>
<evidence type="ECO:0008006" key="3">
    <source>
        <dbReference type="Google" id="ProtNLM"/>
    </source>
</evidence>
<dbReference type="Proteomes" id="UP000027195">
    <property type="component" value="Unassembled WGS sequence"/>
</dbReference>
<organism evidence="1 2">
    <name type="scientific">Botryobasidium botryosum (strain FD-172 SS1)</name>
    <dbReference type="NCBI Taxonomy" id="930990"/>
    <lineage>
        <taxon>Eukaryota</taxon>
        <taxon>Fungi</taxon>
        <taxon>Dikarya</taxon>
        <taxon>Basidiomycota</taxon>
        <taxon>Agaricomycotina</taxon>
        <taxon>Agaricomycetes</taxon>
        <taxon>Cantharellales</taxon>
        <taxon>Botryobasidiaceae</taxon>
        <taxon>Botryobasidium</taxon>
    </lineage>
</organism>
<keyword evidence="2" id="KW-1185">Reference proteome</keyword>
<name>A0A067MWF3_BOTB1</name>
<evidence type="ECO:0000313" key="1">
    <source>
        <dbReference type="EMBL" id="KDQ15846.1"/>
    </source>
</evidence>
<dbReference type="EMBL" id="KL198030">
    <property type="protein sequence ID" value="KDQ15846.1"/>
    <property type="molecule type" value="Genomic_DNA"/>
</dbReference>
<gene>
    <name evidence="1" type="ORF">BOTBODRAFT_144888</name>
</gene>
<dbReference type="InParanoid" id="A0A067MWF3"/>
<accession>A0A067MWF3</accession>